<evidence type="ECO:0000256" key="4">
    <source>
        <dbReference type="ARBA" id="ARBA00022846"/>
    </source>
</evidence>
<dbReference type="InterPro" id="IPR008805">
    <property type="entry name" value="RIB43A"/>
</dbReference>
<keyword evidence="12" id="KW-1185">Reference proteome</keyword>
<proteinExistence type="evidence at protein level"/>
<comment type="subcellular location">
    <subcellularLocation>
        <location evidence="1">Cytoplasm</location>
        <location evidence="1">Cytoskeleton</location>
        <location evidence="1">Flagellum axoneme</location>
    </subcellularLocation>
</comment>
<accession>A0A2R8VJV6</accession>
<comment type="subunit">
    <text evidence="9">Microtubule inner protein component of sperm flagellar doublet microtubules.</text>
</comment>
<sequence>MEVAMSKDLQQEANLAKKRYIDLCRQGRIFDARNRIIGGDTQAWDFQVRDQKIKEITDKARHEAFAAEMKHNDKVMCMAHDREQRHRKQLCRAINDFQQNFQKPETRREFDLSDPLALQKELPARISDNDMRNTISGMQKFMGEDLNFQERRRFQKEQSREWFLQQHGEREKARADHLLAEHLHTQTRLKFDETARELMKLEGSTRKEVCAAVKAFNKNQLQRIITVMGARQHAWFWRSR</sequence>
<dbReference type="PANTHER" id="PTHR14517">
    <property type="entry name" value="RIB43A-RELATED"/>
    <property type="match status" value="1"/>
</dbReference>
<keyword evidence="5" id="KW-0175">Coiled coil</keyword>
<evidence type="ECO:0000313" key="11">
    <source>
        <dbReference type="MGI" id="MGI:1914997"/>
    </source>
</evidence>
<dbReference type="GeneTree" id="ENSGT00390000010825"/>
<evidence type="ECO:0000256" key="5">
    <source>
        <dbReference type="ARBA" id="ARBA00023054"/>
    </source>
</evidence>
<dbReference type="ExpressionAtlas" id="A0A2R8VJV6">
    <property type="expression patterns" value="baseline and differential"/>
</dbReference>
<keyword evidence="3" id="KW-0963">Cytoplasm</keyword>
<evidence type="ECO:0000313" key="12">
    <source>
        <dbReference type="Proteomes" id="UP000000589"/>
    </source>
</evidence>
<evidence type="ECO:0000313" key="10">
    <source>
        <dbReference type="Ensembl" id="ENSMUSP00000154931.2"/>
    </source>
</evidence>
<evidence type="ECO:0000256" key="6">
    <source>
        <dbReference type="ARBA" id="ARBA00023069"/>
    </source>
</evidence>
<evidence type="ECO:0000256" key="9">
    <source>
        <dbReference type="ARBA" id="ARBA00046435"/>
    </source>
</evidence>
<organism evidence="10 12">
    <name type="scientific">Mus musculus</name>
    <name type="common">Mouse</name>
    <dbReference type="NCBI Taxonomy" id="10090"/>
    <lineage>
        <taxon>Eukaryota</taxon>
        <taxon>Metazoa</taxon>
        <taxon>Chordata</taxon>
        <taxon>Craniata</taxon>
        <taxon>Vertebrata</taxon>
        <taxon>Euteleostomi</taxon>
        <taxon>Mammalia</taxon>
        <taxon>Eutheria</taxon>
        <taxon>Euarchontoglires</taxon>
        <taxon>Glires</taxon>
        <taxon>Rodentia</taxon>
        <taxon>Myomorpha</taxon>
        <taxon>Muroidea</taxon>
        <taxon>Muridae</taxon>
        <taxon>Murinae</taxon>
        <taxon>Mus</taxon>
        <taxon>Mus</taxon>
    </lineage>
</organism>
<dbReference type="MGI" id="MGI:1914997">
    <property type="gene designation" value="Ribc2"/>
</dbReference>
<keyword evidence="8" id="KW-0966">Cell projection</keyword>
<dbReference type="Pfam" id="PF05914">
    <property type="entry name" value="RIB43A"/>
    <property type="match status" value="1"/>
</dbReference>
<keyword evidence="4" id="KW-0282">Flagellum</keyword>
<dbReference type="AGR" id="MGI:1914997"/>
<dbReference type="VEuPathDB" id="HostDB:ENSMUSG00000022431"/>
<protein>
    <submittedName>
        <fullName evidence="10">RIB43A domain with coiled-coils 2</fullName>
    </submittedName>
</protein>
<dbReference type="SMR" id="A0A2R8VJV6"/>
<dbReference type="AlphaFoldDB" id="A0A2R8VJV6"/>
<keyword evidence="13" id="KW-1267">Proteomics identification</keyword>
<evidence type="ECO:0000256" key="2">
    <source>
        <dbReference type="ARBA" id="ARBA00006875"/>
    </source>
</evidence>
<evidence type="ECO:0000256" key="7">
    <source>
        <dbReference type="ARBA" id="ARBA00023212"/>
    </source>
</evidence>
<dbReference type="Bgee" id="ENSMUSG00000022431">
    <property type="expression patterns" value="Expressed in gastrula and 62 other cell types or tissues"/>
</dbReference>
<reference evidence="10" key="4">
    <citation type="submission" date="2025-09" db="UniProtKB">
        <authorList>
            <consortium name="Ensembl"/>
        </authorList>
    </citation>
    <scope>IDENTIFICATION</scope>
    <source>
        <strain evidence="10">C57BL/6J</strain>
    </source>
</reference>
<keyword evidence="7" id="KW-0206">Cytoskeleton</keyword>
<evidence type="ECO:0000256" key="1">
    <source>
        <dbReference type="ARBA" id="ARBA00004611"/>
    </source>
</evidence>
<reference evidence="10 12" key="2">
    <citation type="journal article" date="2011" name="PLoS Biol.">
        <title>Modernizing reference genome assemblies.</title>
        <authorList>
            <person name="Church D.M."/>
            <person name="Schneider V.A."/>
            <person name="Graves T."/>
            <person name="Auger K."/>
            <person name="Cunningham F."/>
            <person name="Bouk N."/>
            <person name="Chen H.C."/>
            <person name="Agarwala R."/>
            <person name="McLaren W.M."/>
            <person name="Ritchie G.R."/>
            <person name="Albracht D."/>
            <person name="Kremitzki M."/>
            <person name="Rock S."/>
            <person name="Kotkiewicz H."/>
            <person name="Kremitzki C."/>
            <person name="Wollam A."/>
            <person name="Trani L."/>
            <person name="Fulton L."/>
            <person name="Fulton R."/>
            <person name="Matthews L."/>
            <person name="Whitehead S."/>
            <person name="Chow W."/>
            <person name="Torrance J."/>
            <person name="Dunn M."/>
            <person name="Harden G."/>
            <person name="Threadgold G."/>
            <person name="Wood J."/>
            <person name="Collins J."/>
            <person name="Heath P."/>
            <person name="Griffiths G."/>
            <person name="Pelan S."/>
            <person name="Grafham D."/>
            <person name="Eichler E.E."/>
            <person name="Weinstock G."/>
            <person name="Mardis E.R."/>
            <person name="Wilson R.K."/>
            <person name="Howe K."/>
            <person name="Flicek P."/>
            <person name="Hubbard T."/>
        </authorList>
    </citation>
    <scope>NUCLEOTIDE SEQUENCE [LARGE SCALE GENOMIC DNA]</scope>
    <source>
        <strain evidence="10 12">C57BL/6J</strain>
    </source>
</reference>
<dbReference type="Ensembl" id="ENSMUST00000229238.2">
    <property type="protein sequence ID" value="ENSMUSP00000154931.2"/>
    <property type="gene ID" value="ENSMUSG00000022431.4"/>
</dbReference>
<gene>
    <name evidence="10 11" type="primary">Ribc2</name>
</gene>
<comment type="similarity">
    <text evidence="2">Belongs to the RIB43A family.</text>
</comment>
<reference evidence="10 12" key="1">
    <citation type="journal article" date="2009" name="PLoS Biol.">
        <title>Lineage-specific biology revealed by a finished genome assembly of the mouse.</title>
        <authorList>
            <consortium name="Mouse Genome Sequencing Consortium"/>
            <person name="Church D.M."/>
            <person name="Goodstadt L."/>
            <person name="Hillier L.W."/>
            <person name="Zody M.C."/>
            <person name="Goldstein S."/>
            <person name="She X."/>
            <person name="Bult C.J."/>
            <person name="Agarwala R."/>
            <person name="Cherry J.L."/>
            <person name="DiCuccio M."/>
            <person name="Hlavina W."/>
            <person name="Kapustin Y."/>
            <person name="Meric P."/>
            <person name="Maglott D."/>
            <person name="Birtle Z."/>
            <person name="Marques A.C."/>
            <person name="Graves T."/>
            <person name="Zhou S."/>
            <person name="Teague B."/>
            <person name="Potamousis K."/>
            <person name="Churas C."/>
            <person name="Place M."/>
            <person name="Herschleb J."/>
            <person name="Runnheim R."/>
            <person name="Forrest D."/>
            <person name="Amos-Landgraf J."/>
            <person name="Schwartz D.C."/>
            <person name="Cheng Z."/>
            <person name="Lindblad-Toh K."/>
            <person name="Eichler E.E."/>
            <person name="Ponting C.P."/>
        </authorList>
    </citation>
    <scope>NUCLEOTIDE SEQUENCE [LARGE SCALE GENOMIC DNA]</scope>
    <source>
        <strain evidence="10 12">C57BL/6J</strain>
    </source>
</reference>
<dbReference type="PANTHER" id="PTHR14517:SF10">
    <property type="entry name" value="RIB43A-LIKE WITH COILED-COILS PROTEIN 2"/>
    <property type="match status" value="1"/>
</dbReference>
<dbReference type="Proteomes" id="UP000000589">
    <property type="component" value="Chromosome 15"/>
</dbReference>
<name>A0A2R8VJV6_MOUSE</name>
<evidence type="ECO:0000256" key="8">
    <source>
        <dbReference type="ARBA" id="ARBA00023273"/>
    </source>
</evidence>
<reference evidence="10" key="3">
    <citation type="submission" date="2025-08" db="UniProtKB">
        <authorList>
            <consortium name="Ensembl"/>
        </authorList>
    </citation>
    <scope>IDENTIFICATION</scope>
    <source>
        <strain evidence="10">C57BL/6J</strain>
    </source>
</reference>
<dbReference type="Antibodypedia" id="303">
    <property type="antibodies" value="99 antibodies from 16 providers"/>
</dbReference>
<keyword evidence="6" id="KW-0969">Cilium</keyword>
<evidence type="ECO:0007829" key="13">
    <source>
        <dbReference type="ProteomicsDB" id="A0A2R8VJV6"/>
    </source>
</evidence>
<evidence type="ECO:0000256" key="3">
    <source>
        <dbReference type="ARBA" id="ARBA00022490"/>
    </source>
</evidence>